<proteinExistence type="predicted"/>
<dbReference type="EMBL" id="CP017599">
    <property type="protein sequence ID" value="AOW99951.1"/>
    <property type="molecule type" value="Genomic_DNA"/>
</dbReference>
<keyword evidence="2" id="KW-0479">Metal-binding</keyword>
<evidence type="ECO:0000256" key="4">
    <source>
        <dbReference type="ARBA" id="ARBA00022964"/>
    </source>
</evidence>
<dbReference type="InterPro" id="IPR044862">
    <property type="entry name" value="Pro_4_hyd_alph_FE2OG_OXY"/>
</dbReference>
<protein>
    <recommendedName>
        <fullName evidence="7">Fe2OG dioxygenase domain-containing protein</fullName>
    </recommendedName>
</protein>
<comment type="cofactor">
    <cofactor evidence="1">
        <name>L-ascorbate</name>
        <dbReference type="ChEBI" id="CHEBI:38290"/>
    </cofactor>
</comment>
<dbReference type="STRING" id="1458985.BJP34_11235"/>
<evidence type="ECO:0000256" key="2">
    <source>
        <dbReference type="ARBA" id="ARBA00022723"/>
    </source>
</evidence>
<keyword evidence="5" id="KW-0560">Oxidoreductase</keyword>
<accession>A0A1D8TQM6</accession>
<dbReference type="SMART" id="SM00702">
    <property type="entry name" value="P4Hc"/>
    <property type="match status" value="1"/>
</dbReference>
<keyword evidence="3" id="KW-0847">Vitamin C</keyword>
<evidence type="ECO:0000313" key="9">
    <source>
        <dbReference type="Proteomes" id="UP000177870"/>
    </source>
</evidence>
<name>A0A1D8TQM6_9CYAN</name>
<dbReference type="PROSITE" id="PS51471">
    <property type="entry name" value="FE2OG_OXY"/>
    <property type="match status" value="1"/>
</dbReference>
<feature type="domain" description="Fe2OG dioxygenase" evidence="7">
    <location>
        <begin position="101"/>
        <end position="196"/>
    </location>
</feature>
<keyword evidence="6" id="KW-0408">Iron</keyword>
<dbReference type="Pfam" id="PF13640">
    <property type="entry name" value="2OG-FeII_Oxy_3"/>
    <property type="match status" value="1"/>
</dbReference>
<gene>
    <name evidence="8" type="ORF">BJP34_11235</name>
</gene>
<dbReference type="KEGG" id="mpro:BJP34_11235"/>
<dbReference type="GO" id="GO:0051213">
    <property type="term" value="F:dioxygenase activity"/>
    <property type="evidence" value="ECO:0007669"/>
    <property type="project" value="UniProtKB-KW"/>
</dbReference>
<dbReference type="GO" id="GO:0005506">
    <property type="term" value="F:iron ion binding"/>
    <property type="evidence" value="ECO:0007669"/>
    <property type="project" value="InterPro"/>
</dbReference>
<dbReference type="InterPro" id="IPR005123">
    <property type="entry name" value="Oxoglu/Fe-dep_dioxygenase_dom"/>
</dbReference>
<evidence type="ECO:0000313" key="8">
    <source>
        <dbReference type="EMBL" id="AOW99951.1"/>
    </source>
</evidence>
<evidence type="ECO:0000256" key="1">
    <source>
        <dbReference type="ARBA" id="ARBA00001961"/>
    </source>
</evidence>
<sequence length="212" mass="24944">MNKSPEAPRKITNQAPVLFVPNVLDREFCQTLINVWETEGNQESYSMIEHKGELTPIEDDDYKRRRDHFLQEGETHQRLRYFIRQQVRPAIKKAFHFEITRFESFRVGCYDANTGGYFRPHRDDATEGTAYRRFAMTINLNVEDYEGGYLRFPEYGLDLYQPETGSALIFSCSLLHEVTDVIKGQRFALLSFFHGEHEAQLVEEYNRRVMVS</sequence>
<dbReference type="AlphaFoldDB" id="A0A1D8TQM6"/>
<dbReference type="Proteomes" id="UP000177870">
    <property type="component" value="Chromosome"/>
</dbReference>
<evidence type="ECO:0000259" key="7">
    <source>
        <dbReference type="PROSITE" id="PS51471"/>
    </source>
</evidence>
<dbReference type="InterPro" id="IPR006620">
    <property type="entry name" value="Pro_4_hyd_alph"/>
</dbReference>
<evidence type="ECO:0000256" key="5">
    <source>
        <dbReference type="ARBA" id="ARBA00023002"/>
    </source>
</evidence>
<reference evidence="9" key="1">
    <citation type="submission" date="2016-10" db="EMBL/GenBank/DDBJ databases">
        <title>Comparative genomics uncovers the prolific and rare metabolic potential of the cyanobacterial genus Moorea.</title>
        <authorList>
            <person name="Leao T."/>
            <person name="Castelao G."/>
            <person name="Korobeynikov A."/>
            <person name="Monroe E.A."/>
            <person name="Podell S."/>
            <person name="Glukhov E."/>
            <person name="Allen E."/>
            <person name="Gerwick W.H."/>
            <person name="Gerwick L."/>
        </authorList>
    </citation>
    <scope>NUCLEOTIDE SEQUENCE [LARGE SCALE GENOMIC DNA]</scope>
    <source>
        <strain evidence="9">PAL-8-15-08-1</strain>
    </source>
</reference>
<evidence type="ECO:0000256" key="6">
    <source>
        <dbReference type="ARBA" id="ARBA00023004"/>
    </source>
</evidence>
<keyword evidence="4" id="KW-0223">Dioxygenase</keyword>
<dbReference type="Gene3D" id="2.60.120.620">
    <property type="entry name" value="q2cbj1_9rhob like domain"/>
    <property type="match status" value="1"/>
</dbReference>
<dbReference type="GO" id="GO:0031418">
    <property type="term" value="F:L-ascorbic acid binding"/>
    <property type="evidence" value="ECO:0007669"/>
    <property type="project" value="UniProtKB-KW"/>
</dbReference>
<organism evidence="8 9">
    <name type="scientific">Moorena producens PAL-8-15-08-1</name>
    <dbReference type="NCBI Taxonomy" id="1458985"/>
    <lineage>
        <taxon>Bacteria</taxon>
        <taxon>Bacillati</taxon>
        <taxon>Cyanobacteriota</taxon>
        <taxon>Cyanophyceae</taxon>
        <taxon>Coleofasciculales</taxon>
        <taxon>Coleofasciculaceae</taxon>
        <taxon>Moorena</taxon>
    </lineage>
</organism>
<dbReference type="GO" id="GO:0016705">
    <property type="term" value="F:oxidoreductase activity, acting on paired donors, with incorporation or reduction of molecular oxygen"/>
    <property type="evidence" value="ECO:0007669"/>
    <property type="project" value="InterPro"/>
</dbReference>
<evidence type="ECO:0000256" key="3">
    <source>
        <dbReference type="ARBA" id="ARBA00022896"/>
    </source>
</evidence>